<accession>A0A0B5H4X0</accession>
<sequence>MSTMNIKRSRKNIRNKIHFSYWLAGLIDGDGWLGVSKKGYTCCEIPVGIRELSILSRVKEHLGGSITLRKNIAAYRWRLHNRVGMEKLVDHINGKLLLRKRQEQFQNVCNSLGKYTNQGERIRKGVESLNPDPLASSTSKPTGLPLPFSFDPSLEKKINEITLPREWNEIKKEIFLNEMDAASPNQIHMIQKCETTPLFLCTIIGLLVFLRQRDIFISIKKRFNLALLAHRRRRMFYYTWSVVLVDMFIMTVVGKAICTQQAHNKTLKDGFTILPNFLFNQSRLLILCALRGYTY</sequence>
<organism evidence="3">
    <name type="scientific">Klebsormidium flaccidum</name>
    <name type="common">Filamentous green alga</name>
    <name type="synonym">Ulothrix flaccida</name>
    <dbReference type="NCBI Taxonomy" id="3175"/>
    <lineage>
        <taxon>Eukaryota</taxon>
        <taxon>Viridiplantae</taxon>
        <taxon>Streptophyta</taxon>
        <taxon>Klebsormidiophyceae</taxon>
        <taxon>Klebsormidiales</taxon>
        <taxon>Klebsormidiaceae</taxon>
        <taxon>Klebsormidium</taxon>
    </lineage>
</organism>
<dbReference type="InterPro" id="IPR004860">
    <property type="entry name" value="LAGLIDADG_dom"/>
</dbReference>
<gene>
    <name evidence="3" type="primary">orf295</name>
</gene>
<evidence type="ECO:0000259" key="2">
    <source>
        <dbReference type="Pfam" id="PF00961"/>
    </source>
</evidence>
<proteinExistence type="predicted"/>
<dbReference type="Pfam" id="PF00961">
    <property type="entry name" value="LAGLIDADG_1"/>
    <property type="match status" value="1"/>
</dbReference>
<protein>
    <recommendedName>
        <fullName evidence="2">Homing endonuclease LAGLIDADG domain-containing protein</fullName>
    </recommendedName>
</protein>
<dbReference type="PANTHER" id="PTHR37520">
    <property type="entry name" value="INTRON-ENCODED DNA ENDONUCLEASE AI2A-RELATED"/>
    <property type="match status" value="1"/>
</dbReference>
<name>A0A0B5H4X0_KLEFL</name>
<geneLocation type="mitochondrion" evidence="3"/>
<feature type="transmembrane region" description="Helical" evidence="1">
    <location>
        <begin position="237"/>
        <end position="257"/>
    </location>
</feature>
<reference evidence="3" key="1">
    <citation type="journal article" date="2014" name="Nucleic Acids Res.">
        <title>Widespread occurrence of organelle genome-encoded 5S rRNAs including permuted molecules.</title>
        <authorList>
            <person name="Valach M."/>
            <person name="Burger G."/>
            <person name="Gray M.W."/>
            <person name="Lang B.F."/>
        </authorList>
    </citation>
    <scope>NUCLEOTIDE SEQUENCE</scope>
    <source>
        <strain evidence="3">NIES-2285</strain>
    </source>
</reference>
<evidence type="ECO:0000313" key="3">
    <source>
        <dbReference type="EMBL" id="AJF36709.1"/>
    </source>
</evidence>
<dbReference type="InterPro" id="IPR027434">
    <property type="entry name" value="Homing_endonucl"/>
</dbReference>
<dbReference type="AlphaFoldDB" id="A0A0B5H4X0"/>
<evidence type="ECO:0000256" key="1">
    <source>
        <dbReference type="SAM" id="Phobius"/>
    </source>
</evidence>
<dbReference type="Gene3D" id="3.10.28.10">
    <property type="entry name" value="Homing endonucleases"/>
    <property type="match status" value="1"/>
</dbReference>
<dbReference type="GO" id="GO:0004519">
    <property type="term" value="F:endonuclease activity"/>
    <property type="evidence" value="ECO:0007669"/>
    <property type="project" value="InterPro"/>
</dbReference>
<keyword evidence="1" id="KW-0472">Membrane</keyword>
<dbReference type="SUPFAM" id="SSF55608">
    <property type="entry name" value="Homing endonucleases"/>
    <property type="match status" value="1"/>
</dbReference>
<keyword evidence="1" id="KW-0812">Transmembrane</keyword>
<dbReference type="PANTHER" id="PTHR37520:SF1">
    <property type="entry name" value="INTRON-ENCODED DNA ENDONUCLEASE AI2A-RELATED"/>
    <property type="match status" value="1"/>
</dbReference>
<feature type="domain" description="Homing endonuclease LAGLIDADG" evidence="2">
    <location>
        <begin position="23"/>
        <end position="110"/>
    </location>
</feature>
<dbReference type="EMBL" id="KP165386">
    <property type="protein sequence ID" value="AJF36709.1"/>
    <property type="molecule type" value="Genomic_DNA"/>
</dbReference>
<keyword evidence="3" id="KW-0496">Mitochondrion</keyword>
<keyword evidence="1" id="KW-1133">Transmembrane helix</keyword>